<comment type="caution">
    <text evidence="1">The sequence shown here is derived from an EMBL/GenBank/DDBJ whole genome shotgun (WGS) entry which is preliminary data.</text>
</comment>
<reference evidence="1 2" key="1">
    <citation type="submission" date="2018-09" db="EMBL/GenBank/DDBJ databases">
        <title>Characterization of the phylogenetic diversity of five novel species belonging to the genus Bifidobacterium.</title>
        <authorList>
            <person name="Lugli G.A."/>
            <person name="Duranti S."/>
            <person name="Milani C."/>
        </authorList>
    </citation>
    <scope>NUCLEOTIDE SEQUENCE [LARGE SCALE GENOMIC DNA]</scope>
    <source>
        <strain evidence="1 2">2034B</strain>
    </source>
</reference>
<proteinExistence type="predicted"/>
<gene>
    <name evidence="1" type="ORF">D2E25_0805</name>
</gene>
<evidence type="ECO:0000313" key="2">
    <source>
        <dbReference type="Proteomes" id="UP000287533"/>
    </source>
</evidence>
<name>A0A430FL54_9BIFI</name>
<protein>
    <submittedName>
        <fullName evidence="1">Uncharacterized protein</fullName>
    </submittedName>
</protein>
<organism evidence="1 2">
    <name type="scientific">Bifidobacterium goeldii</name>
    <dbReference type="NCBI Taxonomy" id="2306975"/>
    <lineage>
        <taxon>Bacteria</taxon>
        <taxon>Bacillati</taxon>
        <taxon>Actinomycetota</taxon>
        <taxon>Actinomycetes</taxon>
        <taxon>Bifidobacteriales</taxon>
        <taxon>Bifidobacteriaceae</taxon>
        <taxon>Bifidobacterium</taxon>
    </lineage>
</organism>
<dbReference type="Proteomes" id="UP000287533">
    <property type="component" value="Unassembled WGS sequence"/>
</dbReference>
<keyword evidence="2" id="KW-1185">Reference proteome</keyword>
<dbReference type="RefSeq" id="WP_125980070.1">
    <property type="nucleotide sequence ID" value="NZ_QXGL01000002.1"/>
</dbReference>
<evidence type="ECO:0000313" key="1">
    <source>
        <dbReference type="EMBL" id="RSX53482.1"/>
    </source>
</evidence>
<accession>A0A430FL54</accession>
<sequence>MKNDKQTGFTERQRAYLESLPAVQSVGAKRIRYTEAFRDECLKRYCEGESPAELFREAGLDPKMLGYKRIERAFARWRQAAHIEARGETYGGGAPSTAAQDEAE</sequence>
<dbReference type="OrthoDB" id="3231571at2"/>
<dbReference type="EMBL" id="QXGL01000002">
    <property type="protein sequence ID" value="RSX53482.1"/>
    <property type="molecule type" value="Genomic_DNA"/>
</dbReference>
<dbReference type="AlphaFoldDB" id="A0A430FL54"/>